<dbReference type="EMBL" id="BLIY01000008">
    <property type="protein sequence ID" value="GFE53898.1"/>
    <property type="molecule type" value="Genomic_DNA"/>
</dbReference>
<proteinExistence type="predicted"/>
<organism evidence="1 2">
    <name type="scientific">Babesia ovis</name>
    <dbReference type="NCBI Taxonomy" id="5869"/>
    <lineage>
        <taxon>Eukaryota</taxon>
        <taxon>Sar</taxon>
        <taxon>Alveolata</taxon>
        <taxon>Apicomplexa</taxon>
        <taxon>Aconoidasida</taxon>
        <taxon>Piroplasmida</taxon>
        <taxon>Babesiidae</taxon>
        <taxon>Babesia</taxon>
    </lineage>
</organism>
<sequence length="206" mass="22845">MVVPDPSKVTTAGETLHSVETNILLFRKSQSDRWPFSETVAKWYPFSLKLKELIAELNSCGSELVTDCVLRSQIWTLPSAPLPAAKSPSGWNFTLLHTAGISRHTFTTRPDSSSTRCHSPSDAVPRKYSPLACSDMSRTGALLLLITCEHLKSTSPFSTSGAFHTRIVLSSDPEITILEYGWAATEFTALRWLVMRPRVLPLPRSK</sequence>
<gene>
    <name evidence="1" type="ORF">BaOVIS_013020</name>
</gene>
<accession>A0A9W5TBX4</accession>
<evidence type="ECO:0000313" key="1">
    <source>
        <dbReference type="EMBL" id="GFE53898.1"/>
    </source>
</evidence>
<reference evidence="1" key="1">
    <citation type="submission" date="2019-12" db="EMBL/GenBank/DDBJ databases">
        <title>Genome sequence of Babesia ovis.</title>
        <authorList>
            <person name="Yamagishi J."/>
            <person name="Sevinc F."/>
            <person name="Xuan X."/>
        </authorList>
    </citation>
    <scope>NUCLEOTIDE SEQUENCE</scope>
    <source>
        <strain evidence="1">Selcuk</strain>
    </source>
</reference>
<protein>
    <submittedName>
        <fullName evidence="1">RNA polymerase sigma factor, putative</fullName>
    </submittedName>
</protein>
<comment type="caution">
    <text evidence="1">The sequence shown here is derived from an EMBL/GenBank/DDBJ whole genome shotgun (WGS) entry which is preliminary data.</text>
</comment>
<dbReference type="AlphaFoldDB" id="A0A9W5TBX4"/>
<name>A0A9W5TBX4_BABOV</name>
<dbReference type="Proteomes" id="UP001057455">
    <property type="component" value="Unassembled WGS sequence"/>
</dbReference>
<evidence type="ECO:0000313" key="2">
    <source>
        <dbReference type="Proteomes" id="UP001057455"/>
    </source>
</evidence>
<keyword evidence="2" id="KW-1185">Reference proteome</keyword>